<dbReference type="Proteomes" id="UP000254808">
    <property type="component" value="Chromosome"/>
</dbReference>
<feature type="transmembrane region" description="Helical" evidence="9">
    <location>
        <begin position="21"/>
        <end position="42"/>
    </location>
</feature>
<evidence type="ECO:0000256" key="9">
    <source>
        <dbReference type="SAM" id="Phobius"/>
    </source>
</evidence>
<dbReference type="InterPro" id="IPR010827">
    <property type="entry name" value="BamA/TamA_POTRA"/>
</dbReference>
<dbReference type="Pfam" id="PF07244">
    <property type="entry name" value="POTRA"/>
    <property type="match status" value="4"/>
</dbReference>
<accession>A0A345UMS7</accession>
<dbReference type="RefSeq" id="WP_164682768.1">
    <property type="nucleotide sequence ID" value="NZ_CP027806.1"/>
</dbReference>
<dbReference type="NCBIfam" id="TIGR03303">
    <property type="entry name" value="OM_YaeT"/>
    <property type="match status" value="1"/>
</dbReference>
<dbReference type="Gene3D" id="2.40.160.50">
    <property type="entry name" value="membrane protein fhac: a member of the omp85/tpsb transporter family"/>
    <property type="match status" value="1"/>
</dbReference>
<dbReference type="PROSITE" id="PS51779">
    <property type="entry name" value="POTRA"/>
    <property type="match status" value="1"/>
</dbReference>
<gene>
    <name evidence="11" type="ORF">CYPRO_2537</name>
</gene>
<evidence type="ECO:0000256" key="7">
    <source>
        <dbReference type="ARBA" id="ARBA00023237"/>
    </source>
</evidence>
<dbReference type="EMBL" id="CP027806">
    <property type="protein sequence ID" value="AXJ01779.1"/>
    <property type="molecule type" value="Genomic_DNA"/>
</dbReference>
<keyword evidence="12" id="KW-1185">Reference proteome</keyword>
<keyword evidence="4" id="KW-0732">Signal</keyword>
<dbReference type="PIRSF" id="PIRSF006076">
    <property type="entry name" value="OM_assembly_OMP85"/>
    <property type="match status" value="1"/>
</dbReference>
<evidence type="ECO:0000313" key="11">
    <source>
        <dbReference type="EMBL" id="AXJ01779.1"/>
    </source>
</evidence>
<sequence>MILTIPNPQIFPSIKPSNVQNYFRITFAAVLITGLFFSALAVSVSAQDPTLRITNPLDTPPRSLTITQIDVTGAETRSESMILATAGLSVGEQITIPGPAIGDAIQRLFRTGLFSDVQIYQISRTGSQVHLEIEVREQPRLDRFEITGPRRSQRRDLRDLIPMIPGFAVTESTKAQSVNAIMRYYRERGFRNTEVVIVERDRDEVRNRVTLEFQVDPGRRIQIHEITFEGNESFSDRKLRGELREIKRTNLWRTLTRQTFDQASFEEAQENLINFYQQNGFRDIRIVEDSVFVFERSRGREGIGVFMRLEEGPQYRVRNIAFDGNTIYTEEELIASLGFERGDVFDQERFESNMYGNRRNNDITALYHDIGHLFLDLDIDIRDAPGDSLDIFIGMVENDIATINRVEFFGNTKTHDHVVRRNLRNIPGGNYSRSAIQRTVRELAQLGYFVPENIMPDLDVDFENRKVDVIYALDETAGSDNFELSGGFGGRQFGVILSARVNFNNFSARNILNGESWRPLPSGDGQRLSLGVQLTGRGYRSYNFSFQEPWLFGLPNSLGFGANYSYFRFSNLSGQNERYEQFSTFMTLGRRLTFPDDFFTQVTTLRFQLFDSAFPRGLIEPGRSKSLSLRLGLNRNSLDNPISPNSGSTFDIGVELAAPLAGLDQYYLADISFTQHVPLFGRLVASTGFEYGYLGWFNDNNRSQYQRFYLGGTLLQQQQTFYQNNIELRGFPGGRNGSISPYLNGEPIGGSIYSKYIAEIRYPAVSSEQVTLVPYLFFEAGNAYADFDEFDPFRVKRAVGIGTRVFLPILGLIDLSYGYRLDGIPGTNVNAGQWEFLFNIGSPF</sequence>
<protein>
    <recommendedName>
        <fullName evidence="8">Outer membrane protein assembly factor BamA</fullName>
    </recommendedName>
</protein>
<dbReference type="InterPro" id="IPR023707">
    <property type="entry name" value="OM_assembly_BamA"/>
</dbReference>
<keyword evidence="7" id="KW-0998">Cell outer membrane</keyword>
<dbReference type="PANTHER" id="PTHR12815">
    <property type="entry name" value="SORTING AND ASSEMBLY MACHINERY SAMM50 PROTEIN FAMILY MEMBER"/>
    <property type="match status" value="1"/>
</dbReference>
<dbReference type="InterPro" id="IPR039910">
    <property type="entry name" value="D15-like"/>
</dbReference>
<evidence type="ECO:0000313" key="12">
    <source>
        <dbReference type="Proteomes" id="UP000254808"/>
    </source>
</evidence>
<evidence type="ECO:0000259" key="10">
    <source>
        <dbReference type="PROSITE" id="PS51779"/>
    </source>
</evidence>
<keyword evidence="9" id="KW-1133">Transmembrane helix</keyword>
<organism evidence="11 12">
    <name type="scientific">Cyclonatronum proteinivorum</name>
    <dbReference type="NCBI Taxonomy" id="1457365"/>
    <lineage>
        <taxon>Bacteria</taxon>
        <taxon>Pseudomonadati</taxon>
        <taxon>Balneolota</taxon>
        <taxon>Balneolia</taxon>
        <taxon>Balneolales</taxon>
        <taxon>Cyclonatronaceae</taxon>
        <taxon>Cyclonatronum</taxon>
    </lineage>
</organism>
<dbReference type="GO" id="GO:0009279">
    <property type="term" value="C:cell outer membrane"/>
    <property type="evidence" value="ECO:0007669"/>
    <property type="project" value="UniProtKB-UniRule"/>
</dbReference>
<dbReference type="GO" id="GO:0071709">
    <property type="term" value="P:membrane assembly"/>
    <property type="evidence" value="ECO:0007669"/>
    <property type="project" value="InterPro"/>
</dbReference>
<keyword evidence="3 9" id="KW-0812">Transmembrane</keyword>
<dbReference type="Pfam" id="PF01103">
    <property type="entry name" value="Omp85"/>
    <property type="match status" value="1"/>
</dbReference>
<dbReference type="InterPro" id="IPR000184">
    <property type="entry name" value="Bac_surfAg_D15"/>
</dbReference>
<dbReference type="PANTHER" id="PTHR12815:SF47">
    <property type="entry name" value="TRANSLOCATION AND ASSEMBLY MODULE SUBUNIT TAMA"/>
    <property type="match status" value="1"/>
</dbReference>
<evidence type="ECO:0000256" key="1">
    <source>
        <dbReference type="ARBA" id="ARBA00004370"/>
    </source>
</evidence>
<dbReference type="AlphaFoldDB" id="A0A345UMS7"/>
<evidence type="ECO:0000256" key="6">
    <source>
        <dbReference type="ARBA" id="ARBA00023136"/>
    </source>
</evidence>
<comment type="subcellular location">
    <subcellularLocation>
        <location evidence="1">Membrane</location>
    </subcellularLocation>
</comment>
<evidence type="ECO:0000256" key="3">
    <source>
        <dbReference type="ARBA" id="ARBA00022692"/>
    </source>
</evidence>
<evidence type="ECO:0000256" key="4">
    <source>
        <dbReference type="ARBA" id="ARBA00022729"/>
    </source>
</evidence>
<keyword evidence="5" id="KW-0677">Repeat</keyword>
<keyword evidence="2" id="KW-1134">Transmembrane beta strand</keyword>
<evidence type="ECO:0000256" key="8">
    <source>
        <dbReference type="NCBIfam" id="TIGR03303"/>
    </source>
</evidence>
<keyword evidence="6 9" id="KW-0472">Membrane</keyword>
<reference evidence="11 12" key="1">
    <citation type="submission" date="2018-03" db="EMBL/GenBank/DDBJ databases">
        <title>Phenotypic and genomic properties of Cyclonatronum proteinivorum gen. nov., sp. nov., a haloalkaliphilic bacteroidete from soda lakes possessing Na+-translocating rhodopsin.</title>
        <authorList>
            <person name="Toshchakov S.V."/>
            <person name="Korzhenkov A."/>
            <person name="Samarov N.I."/>
            <person name="Kublanov I.V."/>
            <person name="Muntyan M.S."/>
            <person name="Sorokin D.Y."/>
        </authorList>
    </citation>
    <scope>NUCLEOTIDE SEQUENCE [LARGE SCALE GENOMIC DNA]</scope>
    <source>
        <strain evidence="11 12">Omega</strain>
    </source>
</reference>
<name>A0A345UMS7_9BACT</name>
<dbReference type="InterPro" id="IPR034746">
    <property type="entry name" value="POTRA"/>
</dbReference>
<dbReference type="KEGG" id="cprv:CYPRO_2537"/>
<evidence type="ECO:0000256" key="2">
    <source>
        <dbReference type="ARBA" id="ARBA00022452"/>
    </source>
</evidence>
<feature type="domain" description="POTRA" evidence="10">
    <location>
        <begin position="64"/>
        <end position="138"/>
    </location>
</feature>
<dbReference type="Gene3D" id="3.10.20.310">
    <property type="entry name" value="membrane protein fhac"/>
    <property type="match status" value="5"/>
</dbReference>
<evidence type="ECO:0000256" key="5">
    <source>
        <dbReference type="ARBA" id="ARBA00022737"/>
    </source>
</evidence>
<proteinExistence type="predicted"/>